<sequence>MEIVNDKFSIKNILFTKALPNYIIPTPVNGHKVFTCTDCGDKFVFESSFKDHISRKSMQISYMCRYCNQFRIFYNRCNLLFHIRSHVFKTATINVTDLKVEPLPLSFFNKYNDIINRTPATSLKSPPPVATLATNLREKITEIQTTLSPTRPYCFECKSNLTQTGIGYKDRATHFMQYTNEVYSCPVCLFALPSICALKTHLRLHLRCPPFFCPECGIEMTAKNINYPYHHDCEGFKMMRATARISCAAGKCRNYHPNDLKDHMIEFHMKKVYKCPLCVVACFSDKTMQRHLRTHKSTAATKALVFYQCELCPGKFVMQNHTDVLLKNHLTHSQYPCWPCGSNFKDVAGLLYHFKRKHNKHDLIRNALTNVLSEYEMFSSKPRKIYRVVKRCDQCQRDFTYKCKYEGIHNLPNECPFQCSSNMELHRLDVRVDKANSSTKITCHLCKMIISQDWSEVKKHYAVMHKEHKCLDPKIVLKRVNLEKYDSNKIVSKPNMKIISKKICKKSKKMKRIKPNQSFVDLVDVSLDSNTQVLNTEYVCNICEDSFENKIALEKHMSFHKDPCMAYQCMECGQSFVVKPSFSKHLLLEHGIKDTENYITTKQCYNENALMKYQSDIVTSMEPLGENQCKICREEFQNPEDLEKHFRVHGMAFLMKNTLNKNQTIS</sequence>
<feature type="domain" description="C2H2-type" evidence="6">
    <location>
        <begin position="627"/>
        <end position="649"/>
    </location>
</feature>
<dbReference type="SUPFAM" id="SSF57667">
    <property type="entry name" value="beta-beta-alpha zinc fingers"/>
    <property type="match status" value="2"/>
</dbReference>
<dbReference type="PANTHER" id="PTHR24409:SF295">
    <property type="entry name" value="AZ2-RELATED"/>
    <property type="match status" value="1"/>
</dbReference>
<dbReference type="InParanoid" id="A0A7E5VTB0"/>
<reference evidence="8" key="1">
    <citation type="submission" date="2025-08" db="UniProtKB">
        <authorList>
            <consortium name="RefSeq"/>
        </authorList>
    </citation>
    <scope>IDENTIFICATION</scope>
</reference>
<dbReference type="GO" id="GO:0000981">
    <property type="term" value="F:DNA-binding transcription factor activity, RNA polymerase II-specific"/>
    <property type="evidence" value="ECO:0007669"/>
    <property type="project" value="TreeGrafter"/>
</dbReference>
<dbReference type="InterPro" id="IPR013087">
    <property type="entry name" value="Znf_C2H2_type"/>
</dbReference>
<protein>
    <submittedName>
        <fullName evidence="8">Zinc finger protein 532-like</fullName>
    </submittedName>
</protein>
<dbReference type="PANTHER" id="PTHR24409">
    <property type="entry name" value="ZINC FINGER PROTEIN 142"/>
    <property type="match status" value="1"/>
</dbReference>
<evidence type="ECO:0000256" key="5">
    <source>
        <dbReference type="PROSITE-ProRule" id="PRU00042"/>
    </source>
</evidence>
<evidence type="ECO:0000259" key="6">
    <source>
        <dbReference type="PROSITE" id="PS50157"/>
    </source>
</evidence>
<evidence type="ECO:0000256" key="4">
    <source>
        <dbReference type="ARBA" id="ARBA00022833"/>
    </source>
</evidence>
<dbReference type="InterPro" id="IPR057356">
    <property type="entry name" value="Znf-C2H2_ZNF592"/>
</dbReference>
<feature type="domain" description="C2H2-type" evidence="6">
    <location>
        <begin position="567"/>
        <end position="594"/>
    </location>
</feature>
<dbReference type="GO" id="GO:0000977">
    <property type="term" value="F:RNA polymerase II transcription regulatory region sequence-specific DNA binding"/>
    <property type="evidence" value="ECO:0007669"/>
    <property type="project" value="TreeGrafter"/>
</dbReference>
<dbReference type="GO" id="GO:0008270">
    <property type="term" value="F:zinc ion binding"/>
    <property type="evidence" value="ECO:0007669"/>
    <property type="project" value="UniProtKB-KW"/>
</dbReference>
<dbReference type="AlphaFoldDB" id="A0A7E5VTB0"/>
<keyword evidence="3 5" id="KW-0863">Zinc-finger</keyword>
<dbReference type="Pfam" id="PF25412">
    <property type="entry name" value="zf-C2H2_ZNF592"/>
    <property type="match status" value="1"/>
</dbReference>
<dbReference type="KEGG" id="tnl:113496506"/>
<dbReference type="SMART" id="SM00355">
    <property type="entry name" value="ZnF_C2H2"/>
    <property type="match status" value="10"/>
</dbReference>
<evidence type="ECO:0000256" key="2">
    <source>
        <dbReference type="ARBA" id="ARBA00022737"/>
    </source>
</evidence>
<feature type="domain" description="C2H2-type" evidence="6">
    <location>
        <begin position="183"/>
        <end position="210"/>
    </location>
</feature>
<evidence type="ECO:0000313" key="8">
    <source>
        <dbReference type="RefSeq" id="XP_026731544.1"/>
    </source>
</evidence>
<dbReference type="Gene3D" id="3.30.160.60">
    <property type="entry name" value="Classic Zinc Finger"/>
    <property type="match status" value="3"/>
</dbReference>
<evidence type="ECO:0000313" key="7">
    <source>
        <dbReference type="Proteomes" id="UP000322000"/>
    </source>
</evidence>
<dbReference type="RefSeq" id="XP_026731544.1">
    <property type="nucleotide sequence ID" value="XM_026875743.1"/>
</dbReference>
<dbReference type="Proteomes" id="UP000322000">
    <property type="component" value="Chromosome 8"/>
</dbReference>
<keyword evidence="7" id="KW-1185">Reference proteome</keyword>
<organism evidence="7 8">
    <name type="scientific">Trichoplusia ni</name>
    <name type="common">Cabbage looper</name>
    <dbReference type="NCBI Taxonomy" id="7111"/>
    <lineage>
        <taxon>Eukaryota</taxon>
        <taxon>Metazoa</taxon>
        <taxon>Ecdysozoa</taxon>
        <taxon>Arthropoda</taxon>
        <taxon>Hexapoda</taxon>
        <taxon>Insecta</taxon>
        <taxon>Pterygota</taxon>
        <taxon>Neoptera</taxon>
        <taxon>Endopterygota</taxon>
        <taxon>Lepidoptera</taxon>
        <taxon>Glossata</taxon>
        <taxon>Ditrysia</taxon>
        <taxon>Noctuoidea</taxon>
        <taxon>Noctuidae</taxon>
        <taxon>Plusiinae</taxon>
        <taxon>Trichoplusia</taxon>
    </lineage>
</organism>
<dbReference type="Pfam" id="PF00096">
    <property type="entry name" value="zf-C2H2"/>
    <property type="match status" value="2"/>
</dbReference>
<dbReference type="OrthoDB" id="8856548at2759"/>
<feature type="domain" description="C2H2-type" evidence="6">
    <location>
        <begin position="335"/>
        <end position="363"/>
    </location>
</feature>
<name>A0A7E5VTB0_TRINI</name>
<evidence type="ECO:0000256" key="1">
    <source>
        <dbReference type="ARBA" id="ARBA00022723"/>
    </source>
</evidence>
<keyword evidence="2" id="KW-0677">Repeat</keyword>
<feature type="domain" description="C2H2-type" evidence="6">
    <location>
        <begin position="538"/>
        <end position="560"/>
    </location>
</feature>
<keyword evidence="4" id="KW-0862">Zinc</keyword>
<dbReference type="PROSITE" id="PS50157">
    <property type="entry name" value="ZINC_FINGER_C2H2_2"/>
    <property type="match status" value="5"/>
</dbReference>
<dbReference type="InterPro" id="IPR036236">
    <property type="entry name" value="Znf_C2H2_sf"/>
</dbReference>
<evidence type="ECO:0000256" key="3">
    <source>
        <dbReference type="ARBA" id="ARBA00022771"/>
    </source>
</evidence>
<accession>A0A7E5VTB0</accession>
<dbReference type="GO" id="GO:0005634">
    <property type="term" value="C:nucleus"/>
    <property type="evidence" value="ECO:0007669"/>
    <property type="project" value="TreeGrafter"/>
</dbReference>
<dbReference type="GeneID" id="113496506"/>
<proteinExistence type="predicted"/>
<keyword evidence="1" id="KW-0479">Metal-binding</keyword>
<gene>
    <name evidence="8" type="primary">LOC113496506</name>
</gene>
<dbReference type="PROSITE" id="PS00028">
    <property type="entry name" value="ZINC_FINGER_C2H2_1"/>
    <property type="match status" value="6"/>
</dbReference>